<reference evidence="2" key="1">
    <citation type="submission" date="2020-08" db="EMBL/GenBank/DDBJ databases">
        <title>Genomic Encyclopedia of Type Strains, Phase IV (KMG-IV): sequencing the most valuable type-strain genomes for metagenomic binning, comparative biology and taxonomic classification.</title>
        <authorList>
            <person name="Goeker M."/>
        </authorList>
    </citation>
    <scope>NUCLEOTIDE SEQUENCE [LARGE SCALE GENOMIC DNA]</scope>
    <source>
        <strain evidence="2">DSM 105720</strain>
    </source>
</reference>
<dbReference type="PANTHER" id="PTHR46124:SF4">
    <property type="entry name" value="HYDROLASE TATD"/>
    <property type="match status" value="1"/>
</dbReference>
<accession>A0A840D019</accession>
<dbReference type="Proteomes" id="UP000560658">
    <property type="component" value="Unassembled WGS sequence"/>
</dbReference>
<dbReference type="EMBL" id="JACIER010000006">
    <property type="protein sequence ID" value="MBB4044149.1"/>
    <property type="molecule type" value="Genomic_DNA"/>
</dbReference>
<feature type="binding site" evidence="1">
    <location>
        <position position="152"/>
    </location>
    <ligand>
        <name>a divalent metal cation</name>
        <dbReference type="ChEBI" id="CHEBI:60240"/>
        <label>2</label>
    </ligand>
</feature>
<sequence>MENNQILDIHTHSHTGNPNAIVNYQLPVVSSDCDDPGNDAGGGNPGDDVFKPLQGVYYSAGIHPWDLTECNAKKQLVVLQELLGQSCFVAIGEAGMDKLANAPMRLQIYAFEAQVRLSEQYRLPLIIHCVKAVDELLAVRKKYNPIQPWIWHSFRGKPEQAKQLLDKGFYLSFREVYSAEAMRMVPDNRLFLETDDTGLAIEAVLRKAADVREVSLSALRRVISENVQAVFLSGKSCFFR</sequence>
<dbReference type="PANTHER" id="PTHR46124">
    <property type="entry name" value="D-AMINOACYL-TRNA DEACYLASE"/>
    <property type="match status" value="1"/>
</dbReference>
<feature type="binding site" evidence="1">
    <location>
        <position position="195"/>
    </location>
    <ligand>
        <name>a divalent metal cation</name>
        <dbReference type="ChEBI" id="CHEBI:60240"/>
        <label>1</label>
    </ligand>
</feature>
<evidence type="ECO:0000313" key="2">
    <source>
        <dbReference type="EMBL" id="MBB4044149.1"/>
    </source>
</evidence>
<dbReference type="InterPro" id="IPR001130">
    <property type="entry name" value="TatD-like"/>
</dbReference>
<dbReference type="EC" id="3.1.21.-" evidence="2"/>
<dbReference type="AlphaFoldDB" id="A0A840D019"/>
<keyword evidence="3" id="KW-1185">Reference proteome</keyword>
<keyword evidence="1" id="KW-0479">Metal-binding</keyword>
<keyword evidence="2" id="KW-0378">Hydrolase</keyword>
<gene>
    <name evidence="2" type="ORF">GGR06_001938</name>
</gene>
<feature type="binding site" evidence="1">
    <location>
        <position position="93"/>
    </location>
    <ligand>
        <name>a divalent metal cation</name>
        <dbReference type="ChEBI" id="CHEBI:60240"/>
        <label>1</label>
    </ligand>
</feature>
<dbReference type="InterPro" id="IPR032466">
    <property type="entry name" value="Metal_Hydrolase"/>
</dbReference>
<comment type="caution">
    <text evidence="2">The sequence shown here is derived from an EMBL/GenBank/DDBJ whole genome shotgun (WGS) entry which is preliminary data.</text>
</comment>
<protein>
    <submittedName>
        <fullName evidence="2">TatD DNase family protein</fullName>
        <ecNumber evidence="2">3.1.21.-</ecNumber>
    </submittedName>
</protein>
<name>A0A840D019_9BACE</name>
<dbReference type="RefSeq" id="WP_044165300.1">
    <property type="nucleotide sequence ID" value="NZ_JACIER010000006.1"/>
</dbReference>
<dbReference type="SUPFAM" id="SSF51556">
    <property type="entry name" value="Metallo-dependent hydrolases"/>
    <property type="match status" value="1"/>
</dbReference>
<feature type="binding site" evidence="1">
    <location>
        <position position="128"/>
    </location>
    <ligand>
        <name>a divalent metal cation</name>
        <dbReference type="ChEBI" id="CHEBI:60240"/>
        <label>2</label>
    </ligand>
</feature>
<dbReference type="GO" id="GO:0005829">
    <property type="term" value="C:cytosol"/>
    <property type="evidence" value="ECO:0007669"/>
    <property type="project" value="TreeGrafter"/>
</dbReference>
<dbReference type="Gene3D" id="3.20.20.140">
    <property type="entry name" value="Metal-dependent hydrolases"/>
    <property type="match status" value="1"/>
</dbReference>
<feature type="binding site" evidence="1">
    <location>
        <position position="10"/>
    </location>
    <ligand>
        <name>a divalent metal cation</name>
        <dbReference type="ChEBI" id="CHEBI:60240"/>
        <label>1</label>
    </ligand>
</feature>
<dbReference type="Pfam" id="PF01026">
    <property type="entry name" value="TatD_DNase"/>
    <property type="match status" value="1"/>
</dbReference>
<dbReference type="GO" id="GO:0016788">
    <property type="term" value="F:hydrolase activity, acting on ester bonds"/>
    <property type="evidence" value="ECO:0007669"/>
    <property type="project" value="InterPro"/>
</dbReference>
<evidence type="ECO:0000313" key="3">
    <source>
        <dbReference type="Proteomes" id="UP000560658"/>
    </source>
</evidence>
<dbReference type="GO" id="GO:0046872">
    <property type="term" value="F:metal ion binding"/>
    <property type="evidence" value="ECO:0007669"/>
    <property type="project" value="UniProtKB-KW"/>
</dbReference>
<feature type="binding site" evidence="1">
    <location>
        <position position="12"/>
    </location>
    <ligand>
        <name>a divalent metal cation</name>
        <dbReference type="ChEBI" id="CHEBI:60240"/>
        <label>1</label>
    </ligand>
</feature>
<organism evidence="2 3">
    <name type="scientific">Bacteroides reticulotermitis</name>
    <dbReference type="NCBI Taxonomy" id="1133319"/>
    <lineage>
        <taxon>Bacteria</taxon>
        <taxon>Pseudomonadati</taxon>
        <taxon>Bacteroidota</taxon>
        <taxon>Bacteroidia</taxon>
        <taxon>Bacteroidales</taxon>
        <taxon>Bacteroidaceae</taxon>
        <taxon>Bacteroides</taxon>
    </lineage>
</organism>
<evidence type="ECO:0000256" key="1">
    <source>
        <dbReference type="PIRSR" id="PIRSR005902-1"/>
    </source>
</evidence>
<proteinExistence type="predicted"/>